<feature type="domain" description="EGF-like" evidence="3">
    <location>
        <begin position="138"/>
        <end position="187"/>
    </location>
</feature>
<evidence type="ECO:0000256" key="2">
    <source>
        <dbReference type="ARBA" id="ARBA00022729"/>
    </source>
</evidence>
<dbReference type="GO" id="GO:0016020">
    <property type="term" value="C:membrane"/>
    <property type="evidence" value="ECO:0007669"/>
    <property type="project" value="UniProtKB-SubCell"/>
</dbReference>
<dbReference type="eggNOG" id="ENOG502SHCY">
    <property type="taxonomic scope" value="Eukaryota"/>
</dbReference>
<dbReference type="STRING" id="40148.A0A0D9ZJK1"/>
<keyword evidence="5" id="KW-1185">Reference proteome</keyword>
<dbReference type="AlphaFoldDB" id="A0A0D9ZJK1"/>
<keyword evidence="2" id="KW-0732">Signal</keyword>
<name>A0A0D9ZJK1_9ORYZ</name>
<evidence type="ECO:0000313" key="5">
    <source>
        <dbReference type="Proteomes" id="UP000026961"/>
    </source>
</evidence>
<feature type="domain" description="EGF-like" evidence="3">
    <location>
        <begin position="308"/>
        <end position="359"/>
    </location>
</feature>
<dbReference type="HOGENOM" id="CLU_000288_43_10_1"/>
<protein>
    <recommendedName>
        <fullName evidence="3">EGF-like domain-containing protein</fullName>
    </recommendedName>
</protein>
<dbReference type="InterPro" id="IPR025287">
    <property type="entry name" value="WAK_GUB"/>
</dbReference>
<proteinExistence type="predicted"/>
<dbReference type="EnsemblPlants" id="OGLUM04G09050.1">
    <property type="protein sequence ID" value="OGLUM04G09050.1"/>
    <property type="gene ID" value="OGLUM04G09050"/>
</dbReference>
<organism evidence="4">
    <name type="scientific">Oryza glumipatula</name>
    <dbReference type="NCBI Taxonomy" id="40148"/>
    <lineage>
        <taxon>Eukaryota</taxon>
        <taxon>Viridiplantae</taxon>
        <taxon>Streptophyta</taxon>
        <taxon>Embryophyta</taxon>
        <taxon>Tracheophyta</taxon>
        <taxon>Spermatophyta</taxon>
        <taxon>Magnoliopsida</taxon>
        <taxon>Liliopsida</taxon>
        <taxon>Poales</taxon>
        <taxon>Poaceae</taxon>
        <taxon>BOP clade</taxon>
        <taxon>Oryzoideae</taxon>
        <taxon>Oryzeae</taxon>
        <taxon>Oryzinae</taxon>
        <taxon>Oryza</taxon>
    </lineage>
</organism>
<sequence length="381" mass="42338">MRNASVVSWSLPPKLFEDSLNSFYLTLWGLRFSGCDFDVYWLNRPSINKATPNCTATCPEGESTGMVSPMQDCNGTGCCTIDFGAEINAYSSTIVFKFVRRAETNLESHHNRSLSWDTIYITDPAARGLSWKIADQPDCASARKNQTSYACVSNKSICSDPDFDKHGYNCMCRNGYIGNPYILDGCLPNNEYNPLQRKMNCIRQCGNISVPFPFGLEEGCFARKGFDLNCTNSTSSTLLLQGQYPLLLQGQYHVINIYVDNGTLEYYADREKNPETSIGTDYETGKRSLYVQVGTPIVSVQWVAAHLTCQDAKRNSSGYACISTNSECITSKPTHTFVGYRCKCAQGYQGNPYITNGCVGPYAVSQLAMLIDGPRRVNVKF</sequence>
<dbReference type="Proteomes" id="UP000026961">
    <property type="component" value="Chromosome 4"/>
</dbReference>
<dbReference type="Gramene" id="OGLUM04G09050.1">
    <property type="protein sequence ID" value="OGLUM04G09050.1"/>
    <property type="gene ID" value="OGLUM04G09050"/>
</dbReference>
<reference evidence="4" key="1">
    <citation type="submission" date="2015-04" db="UniProtKB">
        <authorList>
            <consortium name="EnsemblPlants"/>
        </authorList>
    </citation>
    <scope>IDENTIFICATION</scope>
</reference>
<evidence type="ECO:0000256" key="1">
    <source>
        <dbReference type="ARBA" id="ARBA00004167"/>
    </source>
</evidence>
<evidence type="ECO:0000313" key="4">
    <source>
        <dbReference type="EnsemblPlants" id="OGLUM04G09050.1"/>
    </source>
</evidence>
<dbReference type="InterPro" id="IPR000742">
    <property type="entry name" value="EGF"/>
</dbReference>
<reference evidence="4" key="2">
    <citation type="submission" date="2018-05" db="EMBL/GenBank/DDBJ databases">
        <title>OgluRS3 (Oryza glumaepatula Reference Sequence Version 3).</title>
        <authorList>
            <person name="Zhang J."/>
            <person name="Kudrna D."/>
            <person name="Lee S."/>
            <person name="Talag J."/>
            <person name="Welchert J."/>
            <person name="Wing R.A."/>
        </authorList>
    </citation>
    <scope>NUCLEOTIDE SEQUENCE [LARGE SCALE GENOMIC DNA]</scope>
</reference>
<dbReference type="GO" id="GO:0030247">
    <property type="term" value="F:polysaccharide binding"/>
    <property type="evidence" value="ECO:0007669"/>
    <property type="project" value="InterPro"/>
</dbReference>
<evidence type="ECO:0000259" key="3">
    <source>
        <dbReference type="SMART" id="SM00181"/>
    </source>
</evidence>
<accession>A0A0D9ZJK1</accession>
<dbReference type="SMART" id="SM00181">
    <property type="entry name" value="EGF"/>
    <property type="match status" value="2"/>
</dbReference>
<dbReference type="PANTHER" id="PTHR33491">
    <property type="entry name" value="OSJNBA0016N04.9 PROTEIN"/>
    <property type="match status" value="1"/>
</dbReference>
<dbReference type="Pfam" id="PF13947">
    <property type="entry name" value="GUB_WAK_bind"/>
    <property type="match status" value="1"/>
</dbReference>
<comment type="subcellular location">
    <subcellularLocation>
        <location evidence="1">Membrane</location>
        <topology evidence="1">Single-pass membrane protein</topology>
    </subcellularLocation>
</comment>